<dbReference type="Pfam" id="PF00393">
    <property type="entry name" value="6PGD"/>
    <property type="match status" value="1"/>
</dbReference>
<evidence type="ECO:0000259" key="7">
    <source>
        <dbReference type="SMART" id="SM01350"/>
    </source>
</evidence>
<dbReference type="Gene3D" id="3.40.50.720">
    <property type="entry name" value="NAD(P)-binding Rossmann-like Domain"/>
    <property type="match status" value="1"/>
</dbReference>
<dbReference type="InterPro" id="IPR006114">
    <property type="entry name" value="6PGDH_C"/>
</dbReference>
<dbReference type="GO" id="GO:0006098">
    <property type="term" value="P:pentose-phosphate shunt"/>
    <property type="evidence" value="ECO:0007669"/>
    <property type="project" value="UniProtKB-UniPathway"/>
</dbReference>
<dbReference type="InterPro" id="IPR008927">
    <property type="entry name" value="6-PGluconate_DH-like_C_sf"/>
</dbReference>
<evidence type="ECO:0000256" key="6">
    <source>
        <dbReference type="ARBA" id="ARBA00023126"/>
    </source>
</evidence>
<name>A7ES77_SCLS1</name>
<evidence type="ECO:0000256" key="4">
    <source>
        <dbReference type="ARBA" id="ARBA00023002"/>
    </source>
</evidence>
<dbReference type="Pfam" id="PF03446">
    <property type="entry name" value="NAD_binding_2"/>
    <property type="match status" value="1"/>
</dbReference>
<gene>
    <name evidence="8" type="ORF">SS1G_08182</name>
</gene>
<keyword evidence="4" id="KW-0560">Oxidoreductase</keyword>
<sequence length="329" mass="35503">MMHHVRRVPALFPKPSLEMCAEAGAEVLRDRWRCMQMEGGGVGEFSGVVGPAYSIWEPSSMRGGMSLLLAENGISVSINDPSISTVDSLIQSAKDQNITSRTLSKHTEYKSLIDSLSSPRVIFFSLPHGNGVFYIGCGVSGGYQAARRGPSMCPGGQEQALDIVMPLLEKIAAKASDGTPCVARIGDGGAGHYVKMIHNGIEHGMMSAISEAWTFMNKHLGMEYDEIGKVFEKWSAEGELKNTFLIQIGADICEQKDKSGNHVLADVKDKVVQDTDNSEGTGIWSNTQATSLHVPAPTLSTAHYLRIVSAYRGHRQHSTSPVSPPTSKA</sequence>
<dbReference type="InterPro" id="IPR013328">
    <property type="entry name" value="6PGD_dom2"/>
</dbReference>
<dbReference type="InterPro" id="IPR006183">
    <property type="entry name" value="Pgluconate_DH"/>
</dbReference>
<evidence type="ECO:0000313" key="9">
    <source>
        <dbReference type="Proteomes" id="UP000001312"/>
    </source>
</evidence>
<keyword evidence="6" id="KW-0570">Pentose shunt</keyword>
<evidence type="ECO:0000256" key="2">
    <source>
        <dbReference type="ARBA" id="ARBA00008419"/>
    </source>
</evidence>
<dbReference type="GO" id="GO:0019521">
    <property type="term" value="P:D-gluconate metabolic process"/>
    <property type="evidence" value="ECO:0007669"/>
    <property type="project" value="UniProtKB-KW"/>
</dbReference>
<dbReference type="InParanoid" id="A7ES77"/>
<dbReference type="PANTHER" id="PTHR11811">
    <property type="entry name" value="6-PHOSPHOGLUCONATE DEHYDROGENASE"/>
    <property type="match status" value="1"/>
</dbReference>
<dbReference type="STRING" id="665079.A7ES77"/>
<dbReference type="PRINTS" id="PR00076">
    <property type="entry name" value="6PGDHDRGNASE"/>
</dbReference>
<dbReference type="InterPro" id="IPR036291">
    <property type="entry name" value="NAD(P)-bd_dom_sf"/>
</dbReference>
<dbReference type="RefSeq" id="XP_001590442.1">
    <property type="nucleotide sequence ID" value="XM_001590392.1"/>
</dbReference>
<dbReference type="Gene3D" id="1.10.1040.10">
    <property type="entry name" value="N-(1-d-carboxylethyl)-l-norvaline Dehydrogenase, domain 2"/>
    <property type="match status" value="1"/>
</dbReference>
<dbReference type="InterPro" id="IPR006115">
    <property type="entry name" value="6PGDH_NADP-bd"/>
</dbReference>
<dbReference type="EMBL" id="CH476631">
    <property type="protein sequence ID" value="EDN92319.1"/>
    <property type="molecule type" value="Genomic_DNA"/>
</dbReference>
<feature type="domain" description="6-phosphogluconate dehydrogenase C-terminal" evidence="7">
    <location>
        <begin position="191"/>
        <end position="329"/>
    </location>
</feature>
<keyword evidence="9" id="KW-1185">Reference proteome</keyword>
<evidence type="ECO:0000256" key="3">
    <source>
        <dbReference type="ARBA" id="ARBA00013011"/>
    </source>
</evidence>
<comment type="pathway">
    <text evidence="1">Carbohydrate degradation; pentose phosphate pathway; D-ribulose 5-phosphate from D-glucose 6-phosphate (oxidative stage): step 3/3.</text>
</comment>
<dbReference type="AlphaFoldDB" id="A7ES77"/>
<dbReference type="KEGG" id="ssl:SS1G_08182"/>
<dbReference type="FunFam" id="3.40.50.720:FF:001452">
    <property type="entry name" value="Uncharacterized protein"/>
    <property type="match status" value="1"/>
</dbReference>
<dbReference type="EC" id="1.1.1.44" evidence="3"/>
<evidence type="ECO:0000256" key="1">
    <source>
        <dbReference type="ARBA" id="ARBA00004874"/>
    </source>
</evidence>
<dbReference type="UniPathway" id="UPA00115">
    <property type="reaction ID" value="UER00410"/>
</dbReference>
<comment type="similarity">
    <text evidence="2">Belongs to the 6-phosphogluconate dehydrogenase family.</text>
</comment>
<dbReference type="GeneID" id="5486977"/>
<keyword evidence="5" id="KW-0311">Gluconate utilization</keyword>
<dbReference type="eggNOG" id="KOG2653">
    <property type="taxonomic scope" value="Eukaryota"/>
</dbReference>
<protein>
    <recommendedName>
        <fullName evidence="3">phosphogluconate dehydrogenase (NADP(+)-dependent, decarboxylating)</fullName>
        <ecNumber evidence="3">1.1.1.44</ecNumber>
    </recommendedName>
</protein>
<dbReference type="Proteomes" id="UP000001312">
    <property type="component" value="Unassembled WGS sequence"/>
</dbReference>
<dbReference type="SUPFAM" id="SSF51735">
    <property type="entry name" value="NAD(P)-binding Rossmann-fold domains"/>
    <property type="match status" value="1"/>
</dbReference>
<reference evidence="9" key="1">
    <citation type="journal article" date="2011" name="PLoS Genet.">
        <title>Genomic analysis of the necrotrophic fungal pathogens Sclerotinia sclerotiorum and Botrytis cinerea.</title>
        <authorList>
            <person name="Amselem J."/>
            <person name="Cuomo C.A."/>
            <person name="van Kan J.A."/>
            <person name="Viaud M."/>
            <person name="Benito E.P."/>
            <person name="Couloux A."/>
            <person name="Coutinho P.M."/>
            <person name="de Vries R.P."/>
            <person name="Dyer P.S."/>
            <person name="Fillinger S."/>
            <person name="Fournier E."/>
            <person name="Gout L."/>
            <person name="Hahn M."/>
            <person name="Kohn L."/>
            <person name="Lapalu N."/>
            <person name="Plummer K.M."/>
            <person name="Pradier J.M."/>
            <person name="Quevillon E."/>
            <person name="Sharon A."/>
            <person name="Simon A."/>
            <person name="ten Have A."/>
            <person name="Tudzynski B."/>
            <person name="Tudzynski P."/>
            <person name="Wincker P."/>
            <person name="Andrew M."/>
            <person name="Anthouard V."/>
            <person name="Beever R.E."/>
            <person name="Beffa R."/>
            <person name="Benoit I."/>
            <person name="Bouzid O."/>
            <person name="Brault B."/>
            <person name="Chen Z."/>
            <person name="Choquer M."/>
            <person name="Collemare J."/>
            <person name="Cotton P."/>
            <person name="Danchin E.G."/>
            <person name="Da Silva C."/>
            <person name="Gautier A."/>
            <person name="Giraud C."/>
            <person name="Giraud T."/>
            <person name="Gonzalez C."/>
            <person name="Grossetete S."/>
            <person name="Guldener U."/>
            <person name="Henrissat B."/>
            <person name="Howlett B.J."/>
            <person name="Kodira C."/>
            <person name="Kretschmer M."/>
            <person name="Lappartient A."/>
            <person name="Leroch M."/>
            <person name="Levis C."/>
            <person name="Mauceli E."/>
            <person name="Neuveglise C."/>
            <person name="Oeser B."/>
            <person name="Pearson M."/>
            <person name="Poulain J."/>
            <person name="Poussereau N."/>
            <person name="Quesneville H."/>
            <person name="Rascle C."/>
            <person name="Schumacher J."/>
            <person name="Segurens B."/>
            <person name="Sexton A."/>
            <person name="Silva E."/>
            <person name="Sirven C."/>
            <person name="Soanes D.M."/>
            <person name="Talbot N.J."/>
            <person name="Templeton M."/>
            <person name="Yandava C."/>
            <person name="Yarden O."/>
            <person name="Zeng Q."/>
            <person name="Rollins J.A."/>
            <person name="Lebrun M.H."/>
            <person name="Dickman M."/>
        </authorList>
    </citation>
    <scope>NUCLEOTIDE SEQUENCE [LARGE SCALE GENOMIC DNA]</scope>
    <source>
        <strain evidence="9">ATCC 18683 / 1980 / Ss-1</strain>
    </source>
</reference>
<accession>A7ES77</accession>
<dbReference type="GO" id="GO:0004616">
    <property type="term" value="F:phosphogluconate dehydrogenase (decarboxylating) activity"/>
    <property type="evidence" value="ECO:0007669"/>
    <property type="project" value="UniProtKB-EC"/>
</dbReference>
<proteinExistence type="inferred from homology"/>
<dbReference type="HOGENOM" id="CLU_845099_0_0_1"/>
<dbReference type="SMART" id="SM01350">
    <property type="entry name" value="6PGD"/>
    <property type="match status" value="1"/>
</dbReference>
<organism evidence="8 9">
    <name type="scientific">Sclerotinia sclerotiorum (strain ATCC 18683 / 1980 / Ss-1)</name>
    <name type="common">White mold</name>
    <name type="synonym">Whetzelinia sclerotiorum</name>
    <dbReference type="NCBI Taxonomy" id="665079"/>
    <lineage>
        <taxon>Eukaryota</taxon>
        <taxon>Fungi</taxon>
        <taxon>Dikarya</taxon>
        <taxon>Ascomycota</taxon>
        <taxon>Pezizomycotina</taxon>
        <taxon>Leotiomycetes</taxon>
        <taxon>Helotiales</taxon>
        <taxon>Sclerotiniaceae</taxon>
        <taxon>Sclerotinia</taxon>
    </lineage>
</organism>
<dbReference type="GO" id="GO:0050661">
    <property type="term" value="F:NADP binding"/>
    <property type="evidence" value="ECO:0007669"/>
    <property type="project" value="InterPro"/>
</dbReference>
<evidence type="ECO:0000313" key="8">
    <source>
        <dbReference type="EMBL" id="EDN92319.1"/>
    </source>
</evidence>
<dbReference type="SUPFAM" id="SSF48179">
    <property type="entry name" value="6-phosphogluconate dehydrogenase C-terminal domain-like"/>
    <property type="match status" value="1"/>
</dbReference>
<evidence type="ECO:0000256" key="5">
    <source>
        <dbReference type="ARBA" id="ARBA00023064"/>
    </source>
</evidence>